<dbReference type="SMART" id="SM00746">
    <property type="entry name" value="TRASH"/>
    <property type="match status" value="1"/>
</dbReference>
<dbReference type="Gene3D" id="1.10.620.20">
    <property type="entry name" value="Ribonucleotide Reductase, subunit A"/>
    <property type="match status" value="1"/>
</dbReference>
<accession>A0ABY6MXF1</accession>
<dbReference type="Proteomes" id="UP001163739">
    <property type="component" value="Chromosome"/>
</dbReference>
<feature type="domain" description="TRASH" evidence="1">
    <location>
        <begin position="44"/>
        <end position="81"/>
    </location>
</feature>
<dbReference type="RefSeq" id="WP_265045997.1">
    <property type="nucleotide sequence ID" value="NZ_CP100390.1"/>
</dbReference>
<evidence type="ECO:0000313" key="2">
    <source>
        <dbReference type="EMBL" id="UZE94505.1"/>
    </source>
</evidence>
<gene>
    <name evidence="2" type="ORF">NKI27_10425</name>
</gene>
<evidence type="ECO:0000259" key="1">
    <source>
        <dbReference type="SMART" id="SM00746"/>
    </source>
</evidence>
<dbReference type="InterPro" id="IPR011017">
    <property type="entry name" value="TRASH_dom"/>
</dbReference>
<dbReference type="EMBL" id="CP100390">
    <property type="protein sequence ID" value="UZE94505.1"/>
    <property type="molecule type" value="Genomic_DNA"/>
</dbReference>
<dbReference type="Pfam" id="PF04945">
    <property type="entry name" value="YHS"/>
    <property type="match status" value="1"/>
</dbReference>
<dbReference type="InterPro" id="IPR007029">
    <property type="entry name" value="YHS_dom"/>
</dbReference>
<protein>
    <submittedName>
        <fullName evidence="2">YHS domain-containing protein</fullName>
    </submittedName>
</protein>
<name>A0ABY6MXF1_9ALTE</name>
<reference evidence="2" key="1">
    <citation type="submission" date="2022-06" db="EMBL/GenBank/DDBJ databases">
        <title>Alkalimarinus sp. nov., isolated from gut of a Alitta virens.</title>
        <authorList>
            <person name="Yang A.I."/>
            <person name="Shin N.-R."/>
        </authorList>
    </citation>
    <scope>NUCLEOTIDE SEQUENCE</scope>
    <source>
        <strain evidence="2">A2M4</strain>
    </source>
</reference>
<organism evidence="2 3">
    <name type="scientific">Alkalimarinus alittae</name>
    <dbReference type="NCBI Taxonomy" id="2961619"/>
    <lineage>
        <taxon>Bacteria</taxon>
        <taxon>Pseudomonadati</taxon>
        <taxon>Pseudomonadota</taxon>
        <taxon>Gammaproteobacteria</taxon>
        <taxon>Alteromonadales</taxon>
        <taxon>Alteromonadaceae</taxon>
        <taxon>Alkalimarinus</taxon>
    </lineage>
</organism>
<sequence length="96" mass="10761">MDGLFSFLLFAALFYFMMRHGCGSHSVHGHGGHHKKSTADNHVDPVCGQYVNVDEGYGKMYQGLLYRFCSRACLDKFETNLENYIQHPNPVDGGSS</sequence>
<evidence type="ECO:0000313" key="3">
    <source>
        <dbReference type="Proteomes" id="UP001163739"/>
    </source>
</evidence>
<keyword evidence="3" id="KW-1185">Reference proteome</keyword>
<dbReference type="InterPro" id="IPR012348">
    <property type="entry name" value="RNR-like"/>
</dbReference>
<proteinExistence type="predicted"/>